<evidence type="ECO:0000256" key="2">
    <source>
        <dbReference type="ARBA" id="ARBA00013061"/>
    </source>
</evidence>
<reference evidence="7" key="1">
    <citation type="submission" date="2018-05" db="EMBL/GenBank/DDBJ databases">
        <authorList>
            <person name="Lanie J.A."/>
            <person name="Ng W.-L."/>
            <person name="Kazmierczak K.M."/>
            <person name="Andrzejewski T.M."/>
            <person name="Davidsen T.M."/>
            <person name="Wayne K.J."/>
            <person name="Tettelin H."/>
            <person name="Glass J.I."/>
            <person name="Rusch D."/>
            <person name="Podicherti R."/>
            <person name="Tsui H.-C.T."/>
            <person name="Winkler M.E."/>
        </authorList>
    </citation>
    <scope>NUCLEOTIDE SEQUENCE</scope>
</reference>
<dbReference type="GO" id="GO:0006096">
    <property type="term" value="P:glycolytic process"/>
    <property type="evidence" value="ECO:0007669"/>
    <property type="project" value="InterPro"/>
</dbReference>
<sequence>MHLKDLTEYQLSGKRVLLRADMNVPLRHGTIANTERIDRSLPTIKHILQEGGKIILLSHLGRPEETGKVQEEFSLKPVVSYLEEKLQRPIPLTESLDSLRVLNGSFTVLENIRFFKGEKGNDSDLAKKLGSLCDIFVLDAFAASHREHASTTGVISFVNQACIGFLIREELEALETIEKANSPILAILGGAKISSKLSLINALANKVDHLLLGGGIANTCLGSKGLEIGRSLVEPSLYSEARNLIEKDNVLLPDKVVVAPNKESEPREVSVETLKKEECIFDISPLYIDSIKKTFAEAKTIIWNGPMGFFEEDKFSLGTKAVAELISESEAYSVIGGGDTIAAAAQAKVLDSINYVSTAGGAFLNYLEGKPLPALLALEEKALES</sequence>
<dbReference type="SUPFAM" id="SSF53748">
    <property type="entry name" value="Phosphoglycerate kinase"/>
    <property type="match status" value="1"/>
</dbReference>
<dbReference type="PANTHER" id="PTHR11406:SF23">
    <property type="entry name" value="PHOSPHOGLYCERATE KINASE 1, CHLOROPLASTIC-RELATED"/>
    <property type="match status" value="1"/>
</dbReference>
<comment type="catalytic activity">
    <reaction evidence="1">
        <text>(2R)-3-phosphoglycerate + ATP = (2R)-3-phospho-glyceroyl phosphate + ADP</text>
        <dbReference type="Rhea" id="RHEA:14801"/>
        <dbReference type="ChEBI" id="CHEBI:30616"/>
        <dbReference type="ChEBI" id="CHEBI:57604"/>
        <dbReference type="ChEBI" id="CHEBI:58272"/>
        <dbReference type="ChEBI" id="CHEBI:456216"/>
        <dbReference type="EC" id="2.7.2.3"/>
    </reaction>
</comment>
<dbReference type="PIRSF" id="PIRSF000724">
    <property type="entry name" value="Pgk"/>
    <property type="match status" value="1"/>
</dbReference>
<dbReference type="InterPro" id="IPR015911">
    <property type="entry name" value="Phosphoglycerate_kinase_CS"/>
</dbReference>
<evidence type="ECO:0000313" key="7">
    <source>
        <dbReference type="EMBL" id="SVA12626.1"/>
    </source>
</evidence>
<proteinExistence type="inferred from homology"/>
<dbReference type="InterPro" id="IPR001576">
    <property type="entry name" value="Phosphoglycerate_kinase"/>
</dbReference>
<name>A0A381T8X3_9ZZZZ</name>
<dbReference type="GO" id="GO:0043531">
    <property type="term" value="F:ADP binding"/>
    <property type="evidence" value="ECO:0007669"/>
    <property type="project" value="TreeGrafter"/>
</dbReference>
<keyword evidence="3" id="KW-0808">Transferase</keyword>
<dbReference type="PROSITE" id="PS00111">
    <property type="entry name" value="PGLYCERATE_KINASE"/>
    <property type="match status" value="1"/>
</dbReference>
<dbReference type="GO" id="GO:0004618">
    <property type="term" value="F:phosphoglycerate kinase activity"/>
    <property type="evidence" value="ECO:0007669"/>
    <property type="project" value="UniProtKB-EC"/>
</dbReference>
<accession>A0A381T8X3</accession>
<evidence type="ECO:0000256" key="5">
    <source>
        <dbReference type="ARBA" id="ARBA00022777"/>
    </source>
</evidence>
<gene>
    <name evidence="7" type="ORF">METZ01_LOCUS65480</name>
</gene>
<dbReference type="PRINTS" id="PR00477">
    <property type="entry name" value="PHGLYCKINASE"/>
</dbReference>
<protein>
    <recommendedName>
        <fullName evidence="2">phosphoglycerate kinase</fullName>
        <ecNumber evidence="2">2.7.2.3</ecNumber>
    </recommendedName>
</protein>
<dbReference type="Pfam" id="PF00162">
    <property type="entry name" value="PGK"/>
    <property type="match status" value="1"/>
</dbReference>
<evidence type="ECO:0000256" key="4">
    <source>
        <dbReference type="ARBA" id="ARBA00022741"/>
    </source>
</evidence>
<dbReference type="InterPro" id="IPR015824">
    <property type="entry name" value="Phosphoglycerate_kinase_N"/>
</dbReference>
<evidence type="ECO:0000256" key="6">
    <source>
        <dbReference type="ARBA" id="ARBA00022840"/>
    </source>
</evidence>
<evidence type="ECO:0000256" key="3">
    <source>
        <dbReference type="ARBA" id="ARBA00022679"/>
    </source>
</evidence>
<keyword evidence="5" id="KW-0418">Kinase</keyword>
<dbReference type="AlphaFoldDB" id="A0A381T8X3"/>
<dbReference type="HAMAP" id="MF_00145">
    <property type="entry name" value="Phosphoglyc_kinase"/>
    <property type="match status" value="1"/>
</dbReference>
<dbReference type="InterPro" id="IPR036043">
    <property type="entry name" value="Phosphoglycerate_kinase_sf"/>
</dbReference>
<dbReference type="EC" id="2.7.2.3" evidence="2"/>
<dbReference type="GO" id="GO:0006094">
    <property type="term" value="P:gluconeogenesis"/>
    <property type="evidence" value="ECO:0007669"/>
    <property type="project" value="TreeGrafter"/>
</dbReference>
<keyword evidence="4" id="KW-0547">Nucleotide-binding</keyword>
<dbReference type="Gene3D" id="3.40.50.1260">
    <property type="entry name" value="Phosphoglycerate kinase, N-terminal domain"/>
    <property type="match status" value="2"/>
</dbReference>
<dbReference type="GO" id="GO:0005829">
    <property type="term" value="C:cytosol"/>
    <property type="evidence" value="ECO:0007669"/>
    <property type="project" value="TreeGrafter"/>
</dbReference>
<dbReference type="EMBL" id="UINC01004209">
    <property type="protein sequence ID" value="SVA12626.1"/>
    <property type="molecule type" value="Genomic_DNA"/>
</dbReference>
<dbReference type="GO" id="GO:0005524">
    <property type="term" value="F:ATP binding"/>
    <property type="evidence" value="ECO:0007669"/>
    <property type="project" value="UniProtKB-KW"/>
</dbReference>
<organism evidence="7">
    <name type="scientific">marine metagenome</name>
    <dbReference type="NCBI Taxonomy" id="408172"/>
    <lineage>
        <taxon>unclassified sequences</taxon>
        <taxon>metagenomes</taxon>
        <taxon>ecological metagenomes</taxon>
    </lineage>
</organism>
<evidence type="ECO:0000256" key="1">
    <source>
        <dbReference type="ARBA" id="ARBA00000642"/>
    </source>
</evidence>
<keyword evidence="6" id="KW-0067">ATP-binding</keyword>
<dbReference type="PANTHER" id="PTHR11406">
    <property type="entry name" value="PHOSPHOGLYCERATE KINASE"/>
    <property type="match status" value="1"/>
</dbReference>